<organism evidence="8 9">
    <name type="scientific">Rhynocoris fuscipes</name>
    <dbReference type="NCBI Taxonomy" id="488301"/>
    <lineage>
        <taxon>Eukaryota</taxon>
        <taxon>Metazoa</taxon>
        <taxon>Ecdysozoa</taxon>
        <taxon>Arthropoda</taxon>
        <taxon>Hexapoda</taxon>
        <taxon>Insecta</taxon>
        <taxon>Pterygota</taxon>
        <taxon>Neoptera</taxon>
        <taxon>Paraneoptera</taxon>
        <taxon>Hemiptera</taxon>
        <taxon>Heteroptera</taxon>
        <taxon>Panheteroptera</taxon>
        <taxon>Cimicomorpha</taxon>
        <taxon>Reduviidae</taxon>
        <taxon>Harpactorinae</taxon>
        <taxon>Harpactorini</taxon>
        <taxon>Rhynocoris</taxon>
    </lineage>
</organism>
<evidence type="ECO:0000256" key="3">
    <source>
        <dbReference type="ARBA" id="ARBA00022771"/>
    </source>
</evidence>
<keyword evidence="4" id="KW-0862">Zinc</keyword>
<dbReference type="InterPro" id="IPR038508">
    <property type="entry name" value="ArfGAP_dom_sf"/>
</dbReference>
<dbReference type="Proteomes" id="UP001461498">
    <property type="component" value="Unassembled WGS sequence"/>
</dbReference>
<evidence type="ECO:0000256" key="5">
    <source>
        <dbReference type="PROSITE-ProRule" id="PRU00288"/>
    </source>
</evidence>
<dbReference type="PRINTS" id="PR00405">
    <property type="entry name" value="REVINTRACTNG"/>
</dbReference>
<evidence type="ECO:0000313" key="8">
    <source>
        <dbReference type="EMBL" id="KAK9498053.1"/>
    </source>
</evidence>
<evidence type="ECO:0000256" key="6">
    <source>
        <dbReference type="SAM" id="MobiDB-lite"/>
    </source>
</evidence>
<dbReference type="PANTHER" id="PTHR45686:SF4">
    <property type="entry name" value="ADP-RIBOSYLATION FACTOR GTPASE ACTIVATING PROTEIN 3, ISOFORM H"/>
    <property type="match status" value="1"/>
</dbReference>
<dbReference type="CDD" id="cd08959">
    <property type="entry name" value="ArfGap_ArfGap1_like"/>
    <property type="match status" value="1"/>
</dbReference>
<evidence type="ECO:0000313" key="9">
    <source>
        <dbReference type="Proteomes" id="UP001461498"/>
    </source>
</evidence>
<dbReference type="EMBL" id="JAPXFL010000013">
    <property type="protein sequence ID" value="KAK9498054.1"/>
    <property type="molecule type" value="Genomic_DNA"/>
</dbReference>
<evidence type="ECO:0000259" key="7">
    <source>
        <dbReference type="PROSITE" id="PS50115"/>
    </source>
</evidence>
<evidence type="ECO:0000256" key="4">
    <source>
        <dbReference type="ARBA" id="ARBA00022833"/>
    </source>
</evidence>
<dbReference type="InterPro" id="IPR001164">
    <property type="entry name" value="ArfGAP_dom"/>
</dbReference>
<keyword evidence="3 5" id="KW-0863">Zinc-finger</keyword>
<dbReference type="GO" id="GO:0048205">
    <property type="term" value="P:COPI coating of Golgi vesicle"/>
    <property type="evidence" value="ECO:0007669"/>
    <property type="project" value="TreeGrafter"/>
</dbReference>
<dbReference type="PROSITE" id="PS50115">
    <property type="entry name" value="ARFGAP"/>
    <property type="match status" value="1"/>
</dbReference>
<dbReference type="FunFam" id="1.10.220.150:FF:000004">
    <property type="entry name" value="Putative ADP-ribosylation factor GTPase-activating protein 2"/>
    <property type="match status" value="1"/>
</dbReference>
<gene>
    <name evidence="8" type="ORF">O3M35_003936</name>
</gene>
<evidence type="ECO:0000256" key="2">
    <source>
        <dbReference type="ARBA" id="ARBA00022723"/>
    </source>
</evidence>
<dbReference type="PANTHER" id="PTHR45686">
    <property type="entry name" value="ADP-RIBOSYLATION FACTOR GTPASE ACTIVATING PROTEIN 3, ISOFORM H-RELATED"/>
    <property type="match status" value="1"/>
</dbReference>
<dbReference type="GO" id="GO:0005096">
    <property type="term" value="F:GTPase activator activity"/>
    <property type="evidence" value="ECO:0007669"/>
    <property type="project" value="UniProtKB-KW"/>
</dbReference>
<protein>
    <recommendedName>
        <fullName evidence="7">Arf-GAP domain-containing protein</fullName>
    </recommendedName>
</protein>
<keyword evidence="2" id="KW-0479">Metal-binding</keyword>
<evidence type="ECO:0000256" key="1">
    <source>
        <dbReference type="ARBA" id="ARBA00022468"/>
    </source>
</evidence>
<dbReference type="Pfam" id="PF01412">
    <property type="entry name" value="ArfGap"/>
    <property type="match status" value="1"/>
</dbReference>
<dbReference type="SUPFAM" id="SSF57863">
    <property type="entry name" value="ArfGap/RecO-like zinc finger"/>
    <property type="match status" value="1"/>
</dbReference>
<feature type="region of interest" description="Disordered" evidence="6">
    <location>
        <begin position="366"/>
        <end position="413"/>
    </location>
</feature>
<dbReference type="EMBL" id="JAPXFL010000013">
    <property type="protein sequence ID" value="KAK9498053.1"/>
    <property type="molecule type" value="Genomic_DNA"/>
</dbReference>
<dbReference type="GO" id="GO:0000139">
    <property type="term" value="C:Golgi membrane"/>
    <property type="evidence" value="ECO:0007669"/>
    <property type="project" value="GOC"/>
</dbReference>
<sequence>MDEPTKKDIEYVFKKLRSIPTNKVCFDCTAKNPTWASVTYGVFICIDCSAVHRSLGVHLSFVRSTQLDTNWTWTQLRQMQLGGNANAESFFQQHNCTTKDSQQKYNSRAAQLYKDKLHNAALQSIRLHGPKLNVERDSEWNTSSKEKDYDFFNEHTANHTPQTYLSKDSPFTSNLTNATLAKTETDESNTKQLFGESTAKHIIGNRKTTAKKGGLGIRKVGGLGAQKISTSSFADIEREAELAEKLKAQTMPEPTEQEDEIQETDQITSMRLAYEDLSIRQKKEEEKLKAVDPNKAKQMERLGMGFAQRSGVSHSALNDMKTIQQENAAKQITSELNDDFFDVDFSLSSISHSDFLLKSWAEARNSRNSTDSRNISSLLGDRKDSKSTNFSEEESSSHSSQYSEKKSLQTPVTVSDEAQKKFGSAKSISSDQFFSDNSENTFERSANLSRFEGSSSISSADFFNRNENIGRTSGATGNLIANSLINAPDLDDVKESVRQGVTKVAGRLSSLANGVMSSIQEKYGGY</sequence>
<dbReference type="GO" id="GO:0008270">
    <property type="term" value="F:zinc ion binding"/>
    <property type="evidence" value="ECO:0007669"/>
    <property type="project" value="UniProtKB-KW"/>
</dbReference>
<reference evidence="8 9" key="1">
    <citation type="submission" date="2022-12" db="EMBL/GenBank/DDBJ databases">
        <title>Chromosome-level genome assembly of true bugs.</title>
        <authorList>
            <person name="Ma L."/>
            <person name="Li H."/>
        </authorList>
    </citation>
    <scope>NUCLEOTIDE SEQUENCE [LARGE SCALE GENOMIC DNA]</scope>
    <source>
        <strain evidence="8">Lab_2022b</strain>
    </source>
</reference>
<feature type="domain" description="Arf-GAP" evidence="7">
    <location>
        <begin position="10"/>
        <end position="117"/>
    </location>
</feature>
<name>A0AAW1CK41_9HEMI</name>
<comment type="caution">
    <text evidence="8">The sequence shown here is derived from an EMBL/GenBank/DDBJ whole genome shotgun (WGS) entry which is preliminary data.</text>
</comment>
<feature type="compositionally biased region" description="Polar residues" evidence="6">
    <location>
        <begin position="366"/>
        <end position="377"/>
    </location>
</feature>
<keyword evidence="9" id="KW-1185">Reference proteome</keyword>
<dbReference type="InterPro" id="IPR037278">
    <property type="entry name" value="ARFGAP/RecO"/>
</dbReference>
<dbReference type="AlphaFoldDB" id="A0AAW1CK41"/>
<dbReference type="SMART" id="SM00105">
    <property type="entry name" value="ArfGap"/>
    <property type="match status" value="1"/>
</dbReference>
<proteinExistence type="predicted"/>
<dbReference type="Gene3D" id="1.10.220.150">
    <property type="entry name" value="Arf GTPase activating protein"/>
    <property type="match status" value="1"/>
</dbReference>
<keyword evidence="1" id="KW-0343">GTPase activation</keyword>
<accession>A0AAW1CK41</accession>